<dbReference type="GO" id="GO:0008652">
    <property type="term" value="P:amino acid biosynthetic process"/>
    <property type="evidence" value="ECO:0007669"/>
    <property type="project" value="UniProtKB-ARBA"/>
</dbReference>
<evidence type="ECO:0000256" key="4">
    <source>
        <dbReference type="ARBA" id="ARBA00005072"/>
    </source>
</evidence>
<evidence type="ECO:0000256" key="10">
    <source>
        <dbReference type="ARBA" id="ARBA00049229"/>
    </source>
</evidence>
<dbReference type="Pfam" id="PF01063">
    <property type="entry name" value="Aminotran_4"/>
    <property type="match status" value="1"/>
</dbReference>
<comment type="caution">
    <text evidence="11">The sequence shown here is derived from an EMBL/GenBank/DDBJ whole genome shotgun (WGS) entry which is preliminary data.</text>
</comment>
<comment type="similarity">
    <text evidence="5">Belongs to the class-IV pyridoxal-phosphate-dependent aminotransferase family.</text>
</comment>
<accession>A0A369QPG2</accession>
<sequence length="284" mass="31801">MPSSPNLYVYHRGEIIPLEKAFLHISDLAVQRGYGIFDFFKIINGIPLFLDDYLARFYESARLMHLPVLLTPDELKKVLYRLMAQNQIPQSGIKMVLTGGYSEDGYTPAAPNLLITQQPITLLTAAQVQQGIQVITYSYIRDLAEAKTINYSTGIRLQPHMRAQGAQDILYHQNGIITECPRSNLFIVTHDNQVITPKKDVLKGITRKNVLEVAHQKYATVEGVVTLTDLAQAKEAFTTSTTKQILPVVQVDDQVIGNGKPGTVTLDLWQDLLSLEKQQALVRV</sequence>
<dbReference type="GO" id="GO:0046394">
    <property type="term" value="P:carboxylic acid biosynthetic process"/>
    <property type="evidence" value="ECO:0007669"/>
    <property type="project" value="UniProtKB-ARBA"/>
</dbReference>
<comment type="pathway">
    <text evidence="2">Amino-acid biosynthesis; L-isoleucine biosynthesis; L-isoleucine from 2-oxobutanoate: step 4/4.</text>
</comment>
<evidence type="ECO:0000256" key="2">
    <source>
        <dbReference type="ARBA" id="ARBA00004824"/>
    </source>
</evidence>
<comment type="pathway">
    <text evidence="3">Amino-acid biosynthesis; L-valine biosynthesis; L-valine from pyruvate: step 4/4.</text>
</comment>
<dbReference type="Proteomes" id="UP000253919">
    <property type="component" value="Unassembled WGS sequence"/>
</dbReference>
<evidence type="ECO:0000256" key="9">
    <source>
        <dbReference type="ARBA" id="ARBA00048798"/>
    </source>
</evidence>
<dbReference type="PANTHER" id="PTHR42743">
    <property type="entry name" value="AMINO-ACID AMINOTRANSFERASE"/>
    <property type="match status" value="1"/>
</dbReference>
<comment type="catalytic activity">
    <reaction evidence="10">
        <text>L-leucine + 2-oxoglutarate = 4-methyl-2-oxopentanoate + L-glutamate</text>
        <dbReference type="Rhea" id="RHEA:18321"/>
        <dbReference type="ChEBI" id="CHEBI:16810"/>
        <dbReference type="ChEBI" id="CHEBI:17865"/>
        <dbReference type="ChEBI" id="CHEBI:29985"/>
        <dbReference type="ChEBI" id="CHEBI:57427"/>
        <dbReference type="EC" id="2.6.1.42"/>
    </reaction>
</comment>
<evidence type="ECO:0000256" key="7">
    <source>
        <dbReference type="ARBA" id="ARBA00022898"/>
    </source>
</evidence>
<dbReference type="InterPro" id="IPR050571">
    <property type="entry name" value="Class-IV_PLP-Dep_Aminotrnsfr"/>
</dbReference>
<organism evidence="11 12">
    <name type="scientific">Adhaeribacter pallidiroseus</name>
    <dbReference type="NCBI Taxonomy" id="2072847"/>
    <lineage>
        <taxon>Bacteria</taxon>
        <taxon>Pseudomonadati</taxon>
        <taxon>Bacteroidota</taxon>
        <taxon>Cytophagia</taxon>
        <taxon>Cytophagales</taxon>
        <taxon>Hymenobacteraceae</taxon>
        <taxon>Adhaeribacter</taxon>
    </lineage>
</organism>
<dbReference type="InterPro" id="IPR043131">
    <property type="entry name" value="BCAT-like_N"/>
</dbReference>
<reference evidence="11 12" key="1">
    <citation type="submission" date="2018-04" db="EMBL/GenBank/DDBJ databases">
        <title>Adhaeribacter sp. HMF7616 genome sequencing and assembly.</title>
        <authorList>
            <person name="Kang H."/>
            <person name="Kang J."/>
            <person name="Cha I."/>
            <person name="Kim H."/>
            <person name="Joh K."/>
        </authorList>
    </citation>
    <scope>NUCLEOTIDE SEQUENCE [LARGE SCALE GENOMIC DNA]</scope>
    <source>
        <strain evidence="11 12">HMF7616</strain>
    </source>
</reference>
<keyword evidence="12" id="KW-1185">Reference proteome</keyword>
<dbReference type="RefSeq" id="WP_115374547.1">
    <property type="nucleotide sequence ID" value="NZ_QASA01000001.1"/>
</dbReference>
<comment type="cofactor">
    <cofactor evidence="1">
        <name>pyridoxal 5'-phosphate</name>
        <dbReference type="ChEBI" id="CHEBI:597326"/>
    </cofactor>
</comment>
<evidence type="ECO:0000313" key="12">
    <source>
        <dbReference type="Proteomes" id="UP000253919"/>
    </source>
</evidence>
<name>A0A369QPG2_9BACT</name>
<dbReference type="SUPFAM" id="SSF56752">
    <property type="entry name" value="D-aminoacid aminotransferase-like PLP-dependent enzymes"/>
    <property type="match status" value="1"/>
</dbReference>
<dbReference type="Gene3D" id="3.30.470.10">
    <property type="match status" value="1"/>
</dbReference>
<proteinExistence type="inferred from homology"/>
<dbReference type="EMBL" id="QASA01000001">
    <property type="protein sequence ID" value="RDC65555.1"/>
    <property type="molecule type" value="Genomic_DNA"/>
</dbReference>
<comment type="catalytic activity">
    <reaction evidence="8">
        <text>L-valine + 2-oxoglutarate = 3-methyl-2-oxobutanoate + L-glutamate</text>
        <dbReference type="Rhea" id="RHEA:24813"/>
        <dbReference type="ChEBI" id="CHEBI:11851"/>
        <dbReference type="ChEBI" id="CHEBI:16810"/>
        <dbReference type="ChEBI" id="CHEBI:29985"/>
        <dbReference type="ChEBI" id="CHEBI:57762"/>
        <dbReference type="EC" id="2.6.1.42"/>
    </reaction>
</comment>
<gene>
    <name evidence="11" type="ORF">AHMF7616_04185</name>
</gene>
<evidence type="ECO:0000256" key="6">
    <source>
        <dbReference type="ARBA" id="ARBA00013053"/>
    </source>
</evidence>
<dbReference type="EC" id="2.6.1.42" evidence="6"/>
<protein>
    <recommendedName>
        <fullName evidence="6">branched-chain-amino-acid transaminase</fullName>
        <ecNumber evidence="6">2.6.1.42</ecNumber>
    </recommendedName>
</protein>
<evidence type="ECO:0000256" key="1">
    <source>
        <dbReference type="ARBA" id="ARBA00001933"/>
    </source>
</evidence>
<comment type="catalytic activity">
    <reaction evidence="9">
        <text>L-isoleucine + 2-oxoglutarate = (S)-3-methyl-2-oxopentanoate + L-glutamate</text>
        <dbReference type="Rhea" id="RHEA:24801"/>
        <dbReference type="ChEBI" id="CHEBI:16810"/>
        <dbReference type="ChEBI" id="CHEBI:29985"/>
        <dbReference type="ChEBI" id="CHEBI:35146"/>
        <dbReference type="ChEBI" id="CHEBI:58045"/>
        <dbReference type="EC" id="2.6.1.42"/>
    </reaction>
</comment>
<dbReference type="Gene3D" id="3.20.10.10">
    <property type="entry name" value="D-amino Acid Aminotransferase, subunit A, domain 2"/>
    <property type="match status" value="1"/>
</dbReference>
<dbReference type="GO" id="GO:0052656">
    <property type="term" value="F:L-isoleucine-2-oxoglutarate transaminase activity"/>
    <property type="evidence" value="ECO:0007669"/>
    <property type="project" value="RHEA"/>
</dbReference>
<comment type="pathway">
    <text evidence="4">Amino-acid biosynthesis; L-leucine biosynthesis; L-leucine from 3-methyl-2-oxobutanoate: step 4/4.</text>
</comment>
<dbReference type="InterPro" id="IPR001544">
    <property type="entry name" value="Aminotrans_IV"/>
</dbReference>
<dbReference type="InterPro" id="IPR043132">
    <property type="entry name" value="BCAT-like_C"/>
</dbReference>
<dbReference type="GO" id="GO:0052655">
    <property type="term" value="F:L-valine-2-oxoglutarate transaminase activity"/>
    <property type="evidence" value="ECO:0007669"/>
    <property type="project" value="RHEA"/>
</dbReference>
<evidence type="ECO:0000256" key="5">
    <source>
        <dbReference type="ARBA" id="ARBA00009320"/>
    </source>
</evidence>
<dbReference type="OrthoDB" id="9805628at2"/>
<evidence type="ECO:0000256" key="8">
    <source>
        <dbReference type="ARBA" id="ARBA00048212"/>
    </source>
</evidence>
<dbReference type="PANTHER" id="PTHR42743:SF11">
    <property type="entry name" value="AMINODEOXYCHORISMATE LYASE"/>
    <property type="match status" value="1"/>
</dbReference>
<dbReference type="CDD" id="cd00449">
    <property type="entry name" value="PLPDE_IV"/>
    <property type="match status" value="1"/>
</dbReference>
<dbReference type="InterPro" id="IPR036038">
    <property type="entry name" value="Aminotransferase-like"/>
</dbReference>
<keyword evidence="7" id="KW-0663">Pyridoxal phosphate</keyword>
<dbReference type="GO" id="GO:0052654">
    <property type="term" value="F:L-leucine-2-oxoglutarate transaminase activity"/>
    <property type="evidence" value="ECO:0007669"/>
    <property type="project" value="RHEA"/>
</dbReference>
<keyword evidence="11" id="KW-0032">Aminotransferase</keyword>
<keyword evidence="11" id="KW-0808">Transferase</keyword>
<dbReference type="FunFam" id="3.20.10.10:FF:000002">
    <property type="entry name" value="D-alanine aminotransferase"/>
    <property type="match status" value="1"/>
</dbReference>
<dbReference type="AlphaFoldDB" id="A0A369QPG2"/>
<evidence type="ECO:0000256" key="3">
    <source>
        <dbReference type="ARBA" id="ARBA00004931"/>
    </source>
</evidence>
<evidence type="ECO:0000313" key="11">
    <source>
        <dbReference type="EMBL" id="RDC65555.1"/>
    </source>
</evidence>